<dbReference type="InterPro" id="IPR013619">
    <property type="entry name" value="DUF1737"/>
</dbReference>
<dbReference type="RefSeq" id="WP_080747188.1">
    <property type="nucleotide sequence ID" value="NZ_AWTN01000106.1"/>
</dbReference>
<proteinExistence type="predicted"/>
<comment type="caution">
    <text evidence="2">The sequence shown here is derived from an EMBL/GenBank/DDBJ whole genome shotgun (WGS) entry which is preliminary data.</text>
</comment>
<reference evidence="2 3" key="1">
    <citation type="submission" date="2013-09" db="EMBL/GenBank/DDBJ databases">
        <title>High correlation between genotypes and phenotypes of environmental bacteria Comamonas testosteroni strains.</title>
        <authorList>
            <person name="Liu L."/>
            <person name="Zhu W."/>
            <person name="Xia X."/>
            <person name="Xu B."/>
            <person name="Luo M."/>
            <person name="Wang G."/>
        </authorList>
    </citation>
    <scope>NUCLEOTIDE SEQUENCE [LARGE SCALE GENOMIC DNA]</scope>
    <source>
        <strain evidence="2 3">JL14</strain>
    </source>
</reference>
<evidence type="ECO:0000313" key="3">
    <source>
        <dbReference type="Proteomes" id="UP000029567"/>
    </source>
</evidence>
<dbReference type="Pfam" id="PF08410">
    <property type="entry name" value="DUF1737"/>
    <property type="match status" value="1"/>
</dbReference>
<accession>A0A0E3BBF4</accession>
<evidence type="ECO:0000259" key="1">
    <source>
        <dbReference type="Pfam" id="PF08410"/>
    </source>
</evidence>
<protein>
    <recommendedName>
        <fullName evidence="1">DUF1737 domain-containing protein</fullName>
    </recommendedName>
</protein>
<feature type="domain" description="DUF1737" evidence="1">
    <location>
        <begin position="2"/>
        <end position="45"/>
    </location>
</feature>
<sequence length="47" mass="5419">MYAVIEEPKLQVLIDKVNKAIKEGWRPLGGISYQSANNWYLQALVRD</sequence>
<dbReference type="Proteomes" id="UP000029567">
    <property type="component" value="Unassembled WGS sequence"/>
</dbReference>
<dbReference type="EMBL" id="AWTN01000106">
    <property type="protein sequence ID" value="KGG87703.1"/>
    <property type="molecule type" value="Genomic_DNA"/>
</dbReference>
<dbReference type="AlphaFoldDB" id="A0A0E3BBF4"/>
<gene>
    <name evidence="2" type="ORF">P245_19825</name>
</gene>
<name>A0A0E3BBF4_9BURK</name>
<evidence type="ECO:0000313" key="2">
    <source>
        <dbReference type="EMBL" id="KGG87703.1"/>
    </source>
</evidence>
<organism evidence="2 3">
    <name type="scientific">Comamonas thiooxydans</name>
    <dbReference type="NCBI Taxonomy" id="363952"/>
    <lineage>
        <taxon>Bacteria</taxon>
        <taxon>Pseudomonadati</taxon>
        <taxon>Pseudomonadota</taxon>
        <taxon>Betaproteobacteria</taxon>
        <taxon>Burkholderiales</taxon>
        <taxon>Comamonadaceae</taxon>
        <taxon>Comamonas</taxon>
    </lineage>
</organism>